<dbReference type="InterPro" id="IPR046373">
    <property type="entry name" value="Acyl-CoA_Oxase/DH_mid-dom_sf"/>
</dbReference>
<protein>
    <submittedName>
        <fullName evidence="7">Acyl-CoA dehydrogenase</fullName>
    </submittedName>
</protein>
<dbReference type="STRING" id="582667.SAMN05192568_103442"/>
<keyword evidence="8" id="KW-1185">Reference proteome</keyword>
<name>A0A1I4RAG2_9HYPH</name>
<evidence type="ECO:0000256" key="4">
    <source>
        <dbReference type="ARBA" id="ARBA00022827"/>
    </source>
</evidence>
<dbReference type="InterPro" id="IPR036250">
    <property type="entry name" value="AcylCo_DH-like_C"/>
</dbReference>
<feature type="domain" description="Acyl-CoA dehydrogenase/oxidase C-terminal" evidence="6">
    <location>
        <begin position="226"/>
        <end position="355"/>
    </location>
</feature>
<dbReference type="GO" id="GO:0003995">
    <property type="term" value="F:acyl-CoA dehydrogenase activity"/>
    <property type="evidence" value="ECO:0007669"/>
    <property type="project" value="TreeGrafter"/>
</dbReference>
<dbReference type="InterPro" id="IPR037069">
    <property type="entry name" value="AcylCoA_DH/ox_N_sf"/>
</dbReference>
<dbReference type="PANTHER" id="PTHR43884">
    <property type="entry name" value="ACYL-COA DEHYDROGENASE"/>
    <property type="match status" value="1"/>
</dbReference>
<evidence type="ECO:0000259" key="6">
    <source>
        <dbReference type="Pfam" id="PF00441"/>
    </source>
</evidence>
<proteinExistence type="inferred from homology"/>
<dbReference type="PANTHER" id="PTHR43884:SF20">
    <property type="entry name" value="ACYL-COA DEHYDROGENASE FADE28"/>
    <property type="match status" value="1"/>
</dbReference>
<dbReference type="Pfam" id="PF00441">
    <property type="entry name" value="Acyl-CoA_dh_1"/>
    <property type="match status" value="1"/>
</dbReference>
<evidence type="ECO:0000256" key="2">
    <source>
        <dbReference type="ARBA" id="ARBA00009347"/>
    </source>
</evidence>
<evidence type="ECO:0000256" key="5">
    <source>
        <dbReference type="ARBA" id="ARBA00023002"/>
    </source>
</evidence>
<dbReference type="Gene3D" id="1.20.140.10">
    <property type="entry name" value="Butyryl-CoA Dehydrogenase, subunit A, domain 3"/>
    <property type="match status" value="1"/>
</dbReference>
<dbReference type="InterPro" id="IPR009075">
    <property type="entry name" value="AcylCo_DH/oxidase_C"/>
</dbReference>
<dbReference type="InterPro" id="IPR009100">
    <property type="entry name" value="AcylCoA_DH/oxidase_NM_dom_sf"/>
</dbReference>
<evidence type="ECO:0000256" key="3">
    <source>
        <dbReference type="ARBA" id="ARBA00022630"/>
    </source>
</evidence>
<keyword evidence="3" id="KW-0285">Flavoprotein</keyword>
<organism evidence="7 8">
    <name type="scientific">Methylobacterium pseudosasicola</name>
    <dbReference type="NCBI Taxonomy" id="582667"/>
    <lineage>
        <taxon>Bacteria</taxon>
        <taxon>Pseudomonadati</taxon>
        <taxon>Pseudomonadota</taxon>
        <taxon>Alphaproteobacteria</taxon>
        <taxon>Hyphomicrobiales</taxon>
        <taxon>Methylobacteriaceae</taxon>
        <taxon>Methylobacterium</taxon>
    </lineage>
</organism>
<dbReference type="Gene3D" id="2.40.110.10">
    <property type="entry name" value="Butyryl-CoA Dehydrogenase, subunit A, domain 2"/>
    <property type="match status" value="1"/>
</dbReference>
<keyword evidence="4" id="KW-0274">FAD</keyword>
<dbReference type="EMBL" id="FOTK01000034">
    <property type="protein sequence ID" value="SFM49278.1"/>
    <property type="molecule type" value="Genomic_DNA"/>
</dbReference>
<dbReference type="AlphaFoldDB" id="A0A1I4RAG2"/>
<dbReference type="Gene3D" id="1.10.540.10">
    <property type="entry name" value="Acyl-CoA dehydrogenase/oxidase, N-terminal domain"/>
    <property type="match status" value="1"/>
</dbReference>
<accession>A0A1I4RAG2</accession>
<reference evidence="8" key="1">
    <citation type="submission" date="2016-10" db="EMBL/GenBank/DDBJ databases">
        <authorList>
            <person name="Varghese N."/>
            <person name="Submissions S."/>
        </authorList>
    </citation>
    <scope>NUCLEOTIDE SEQUENCE [LARGE SCALE GENOMIC DNA]</scope>
    <source>
        <strain evidence="8">BL36</strain>
    </source>
</reference>
<dbReference type="OrthoDB" id="2450120at2"/>
<keyword evidence="5" id="KW-0560">Oxidoreductase</keyword>
<comment type="similarity">
    <text evidence="2">Belongs to the acyl-CoA dehydrogenase family.</text>
</comment>
<dbReference type="Proteomes" id="UP000199048">
    <property type="component" value="Unassembled WGS sequence"/>
</dbReference>
<dbReference type="RefSeq" id="WP_092044894.1">
    <property type="nucleotide sequence ID" value="NZ_FOTK01000034.1"/>
</dbReference>
<dbReference type="SUPFAM" id="SSF47203">
    <property type="entry name" value="Acyl-CoA dehydrogenase C-terminal domain-like"/>
    <property type="match status" value="1"/>
</dbReference>
<gene>
    <name evidence="7" type="ORF">SAMN05192568_103442</name>
</gene>
<sequence>MNTTNHAQDRAADEVADIVLDQFERLLAQHLSPQVLAACDGAVDDAAWPADLWRALNDSGLPLALVPEAADGIGLEARTAALLIRRCGQAALPLPLPETIAGAALWAAAGGGAPEGALTLVPAGSPVRITRRADGFVLDGRAAQVPWGGSVAALLVDAIDAAGVRHLVRITAPGTVRDTRHNLAGEPRDALDLTGCTAAIDEVRTAPDWAAEVGVGSVEAAGAWVRAQQLVGAMETCLASALDHARERQQFGRPLAKFQAIQHMLAEAAGHVAAATASADLAAACWGDARFVLATAIAKARCGEAAGHVAAICHQIHGAMGFTQEHPLHRATRRLWSWRDEFGSDALWQERIGRAVCAGGGTALWPMLVRLRAGAG</sequence>
<comment type="cofactor">
    <cofactor evidence="1">
        <name>FAD</name>
        <dbReference type="ChEBI" id="CHEBI:57692"/>
    </cofactor>
</comment>
<evidence type="ECO:0000256" key="1">
    <source>
        <dbReference type="ARBA" id="ARBA00001974"/>
    </source>
</evidence>
<dbReference type="GO" id="GO:0050660">
    <property type="term" value="F:flavin adenine dinucleotide binding"/>
    <property type="evidence" value="ECO:0007669"/>
    <property type="project" value="InterPro"/>
</dbReference>
<evidence type="ECO:0000313" key="8">
    <source>
        <dbReference type="Proteomes" id="UP000199048"/>
    </source>
</evidence>
<dbReference type="SUPFAM" id="SSF56645">
    <property type="entry name" value="Acyl-CoA dehydrogenase NM domain-like"/>
    <property type="match status" value="1"/>
</dbReference>
<evidence type="ECO:0000313" key="7">
    <source>
        <dbReference type="EMBL" id="SFM49278.1"/>
    </source>
</evidence>